<dbReference type="GO" id="GO:0016763">
    <property type="term" value="F:pentosyltransferase activity"/>
    <property type="evidence" value="ECO:0007669"/>
    <property type="project" value="UniProtKB-ARBA"/>
</dbReference>
<evidence type="ECO:0000256" key="3">
    <source>
        <dbReference type="ARBA" id="ARBA00022679"/>
    </source>
</evidence>
<dbReference type="Pfam" id="PF04577">
    <property type="entry name" value="Glyco_transf_61"/>
    <property type="match status" value="1"/>
</dbReference>
<gene>
    <name evidence="11" type="ORF">O6P43_012411</name>
</gene>
<organism evidence="11 12">
    <name type="scientific">Quillaja saponaria</name>
    <name type="common">Soap bark tree</name>
    <dbReference type="NCBI Taxonomy" id="32244"/>
    <lineage>
        <taxon>Eukaryota</taxon>
        <taxon>Viridiplantae</taxon>
        <taxon>Streptophyta</taxon>
        <taxon>Embryophyta</taxon>
        <taxon>Tracheophyta</taxon>
        <taxon>Spermatophyta</taxon>
        <taxon>Magnoliopsida</taxon>
        <taxon>eudicotyledons</taxon>
        <taxon>Gunneridae</taxon>
        <taxon>Pentapetalae</taxon>
        <taxon>rosids</taxon>
        <taxon>fabids</taxon>
        <taxon>Fabales</taxon>
        <taxon>Quillajaceae</taxon>
        <taxon>Quillaja</taxon>
    </lineage>
</organism>
<keyword evidence="7" id="KW-0325">Glycoprotein</keyword>
<evidence type="ECO:0000256" key="9">
    <source>
        <dbReference type="SAM" id="Phobius"/>
    </source>
</evidence>
<reference evidence="11" key="1">
    <citation type="journal article" date="2023" name="Science">
        <title>Elucidation of the pathway for biosynthesis of saponin adjuvants from the soapbark tree.</title>
        <authorList>
            <person name="Reed J."/>
            <person name="Orme A."/>
            <person name="El-Demerdash A."/>
            <person name="Owen C."/>
            <person name="Martin L.B.B."/>
            <person name="Misra R.C."/>
            <person name="Kikuchi S."/>
            <person name="Rejzek M."/>
            <person name="Martin A.C."/>
            <person name="Harkess A."/>
            <person name="Leebens-Mack J."/>
            <person name="Louveau T."/>
            <person name="Stephenson M.J."/>
            <person name="Osbourn A."/>
        </authorList>
    </citation>
    <scope>NUCLEOTIDE SEQUENCE</scope>
    <source>
        <strain evidence="11">S10</strain>
    </source>
</reference>
<dbReference type="PANTHER" id="PTHR20961:SF38">
    <property type="entry name" value="PROTEIN O-LINKED-MANNOSE BETA-1,4-N-ACETYLGLUCOSAMINYLTRANSFERASE 2"/>
    <property type="match status" value="1"/>
</dbReference>
<evidence type="ECO:0000313" key="12">
    <source>
        <dbReference type="Proteomes" id="UP001163823"/>
    </source>
</evidence>
<evidence type="ECO:0000313" key="11">
    <source>
        <dbReference type="EMBL" id="KAJ7968284.1"/>
    </source>
</evidence>
<evidence type="ECO:0000256" key="6">
    <source>
        <dbReference type="ARBA" id="ARBA00023136"/>
    </source>
</evidence>
<dbReference type="InterPro" id="IPR049625">
    <property type="entry name" value="Glyco_transf_61_cat"/>
</dbReference>
<protein>
    <submittedName>
        <fullName evidence="11">Glycosyltransferase AER61, uncharacterized</fullName>
    </submittedName>
</protein>
<comment type="caution">
    <text evidence="11">The sequence shown here is derived from an EMBL/GenBank/DDBJ whole genome shotgun (WGS) entry which is preliminary data.</text>
</comment>
<feature type="region of interest" description="Disordered" evidence="8">
    <location>
        <begin position="1"/>
        <end position="26"/>
    </location>
</feature>
<dbReference type="PANTHER" id="PTHR20961">
    <property type="entry name" value="GLYCOSYLTRANSFERASE"/>
    <property type="match status" value="1"/>
</dbReference>
<feature type="transmembrane region" description="Helical" evidence="9">
    <location>
        <begin position="35"/>
        <end position="52"/>
    </location>
</feature>
<dbReference type="AlphaFoldDB" id="A0AAD7M1L9"/>
<dbReference type="Proteomes" id="UP001163823">
    <property type="component" value="Chromosome 5"/>
</dbReference>
<evidence type="ECO:0000256" key="8">
    <source>
        <dbReference type="SAM" id="MobiDB-lite"/>
    </source>
</evidence>
<keyword evidence="5 9" id="KW-1133">Transmembrane helix</keyword>
<comment type="subcellular location">
    <subcellularLocation>
        <location evidence="1">Golgi apparatus membrane</location>
        <topology evidence="1">Single-pass type II membrane protein</topology>
    </subcellularLocation>
</comment>
<dbReference type="InterPro" id="IPR007657">
    <property type="entry name" value="Glycosyltransferase_61"/>
</dbReference>
<keyword evidence="4 9" id="KW-0812">Transmembrane</keyword>
<evidence type="ECO:0000256" key="1">
    <source>
        <dbReference type="ARBA" id="ARBA00004323"/>
    </source>
</evidence>
<accession>A0AAD7M1L9</accession>
<evidence type="ECO:0000259" key="10">
    <source>
        <dbReference type="Pfam" id="PF04577"/>
    </source>
</evidence>
<proteinExistence type="predicted"/>
<keyword evidence="12" id="KW-1185">Reference proteome</keyword>
<dbReference type="KEGG" id="qsa:O6P43_012411"/>
<sequence length="503" mass="57474">MTKAPSEINRASPNKPHHPKHNQRTLSPLSYSPKLSIFILIICVTLYILFHIQHSLQTPPSLTASSTSVPSRSLMQQWLKVINNSLITSTNCSSSTTTTDHQLDSMSHKLHKSVTFLPLKDIRYAHAALEGRTWFMSSMYDTHQEGEVQYQQFPSESSDGRLLCLKGRDNHDGSWNSYALAWPEALPFNATFMKGLTFVSYNHYNYENIWHGLSAMVPFVAWHIKANCSIPTRWILYHWGELRLNMGVWLKTLMEATFDEPPYIEALDYDGVDEGVPVCFEEAVIMRHNEGGMSRKKRMEVYDLMRCKARAYCNVTLIHDRPAIGMTLFMRAGARSFRNETSVVEIFQKQCAKVDGCRLMVAHSNNLSFCEQVKVMGLTDILASPHGAQLTNMFFMDKNSSVMEFFPKGWLKVAGIGQYVYHWIASWAGMKHQGAWRDPNGDECTYPEDDRRCMSIFKDGRIGYNETYFAEWARNVLDEVKTRKKHEASKNTTTSSFIGCACT</sequence>
<feature type="domain" description="Glycosyltransferase 61 catalytic" evidence="10">
    <location>
        <begin position="278"/>
        <end position="403"/>
    </location>
</feature>
<evidence type="ECO:0000256" key="2">
    <source>
        <dbReference type="ARBA" id="ARBA00022676"/>
    </source>
</evidence>
<dbReference type="GO" id="GO:0000139">
    <property type="term" value="C:Golgi membrane"/>
    <property type="evidence" value="ECO:0007669"/>
    <property type="project" value="UniProtKB-SubCell"/>
</dbReference>
<evidence type="ECO:0000256" key="4">
    <source>
        <dbReference type="ARBA" id="ARBA00022692"/>
    </source>
</evidence>
<keyword evidence="6 9" id="KW-0472">Membrane</keyword>
<evidence type="ECO:0000256" key="5">
    <source>
        <dbReference type="ARBA" id="ARBA00022989"/>
    </source>
</evidence>
<name>A0AAD7M1L9_QUISA</name>
<evidence type="ECO:0000256" key="7">
    <source>
        <dbReference type="ARBA" id="ARBA00023180"/>
    </source>
</evidence>
<keyword evidence="2" id="KW-0328">Glycosyltransferase</keyword>
<dbReference type="EMBL" id="JARAOO010000005">
    <property type="protein sequence ID" value="KAJ7968284.1"/>
    <property type="molecule type" value="Genomic_DNA"/>
</dbReference>
<keyword evidence="3" id="KW-0808">Transferase</keyword>